<dbReference type="EMBL" id="JAAVJR010000005">
    <property type="protein sequence ID" value="NJW53241.1"/>
    <property type="molecule type" value="Genomic_DNA"/>
</dbReference>
<proteinExistence type="predicted"/>
<dbReference type="RefSeq" id="WP_168138349.1">
    <property type="nucleotide sequence ID" value="NZ_JAAVJR010000005.1"/>
</dbReference>
<keyword evidence="2" id="KW-1185">Reference proteome</keyword>
<dbReference type="InterPro" id="IPR044543">
    <property type="entry name" value="YHJQ-like"/>
</dbReference>
<evidence type="ECO:0000313" key="2">
    <source>
        <dbReference type="Proteomes" id="UP000703674"/>
    </source>
</evidence>
<organism evidence="1 2">
    <name type="scientific">Salinimicrobium oceani</name>
    <dbReference type="NCBI Taxonomy" id="2722702"/>
    <lineage>
        <taxon>Bacteria</taxon>
        <taxon>Pseudomonadati</taxon>
        <taxon>Bacteroidota</taxon>
        <taxon>Flavobacteriia</taxon>
        <taxon>Flavobacteriales</taxon>
        <taxon>Flavobacteriaceae</taxon>
        <taxon>Salinimicrobium</taxon>
    </lineage>
</organism>
<accession>A0ABX1CY97</accession>
<dbReference type="CDD" id="cd08026">
    <property type="entry name" value="DUF326"/>
    <property type="match status" value="1"/>
</dbReference>
<protein>
    <submittedName>
        <fullName evidence="1">Four-helix bundle copper-binding protein</fullName>
    </submittedName>
</protein>
<evidence type="ECO:0000313" key="1">
    <source>
        <dbReference type="EMBL" id="NJW53241.1"/>
    </source>
</evidence>
<dbReference type="PANTHER" id="PTHR37310">
    <property type="entry name" value="CYTOPLASMIC PROTEIN-RELATED"/>
    <property type="match status" value="1"/>
</dbReference>
<dbReference type="Proteomes" id="UP000703674">
    <property type="component" value="Unassembled WGS sequence"/>
</dbReference>
<reference evidence="1 2" key="1">
    <citation type="submission" date="2020-03" db="EMBL/GenBank/DDBJ databases">
        <title>Salinimicrobium sp. nov, isolated from SCS.</title>
        <authorList>
            <person name="Cao W.R."/>
        </authorList>
    </citation>
    <scope>NUCLEOTIDE SEQUENCE [LARGE SCALE GENOMIC DNA]</scope>
    <source>
        <strain evidence="2">J15B91</strain>
    </source>
</reference>
<sequence>MRNEEILNSLSNCINHCNHCADACLDEENVQKMVKCIRIDRACASVCATAADLLVTKYGNIQGLMQYCVQICEECAEECEKHEHQHCKDCAKACRECAEACRKYAA</sequence>
<dbReference type="Gene3D" id="1.20.1270.360">
    <property type="match status" value="1"/>
</dbReference>
<gene>
    <name evidence="1" type="ORF">HC175_09940</name>
</gene>
<dbReference type="Pfam" id="PF03860">
    <property type="entry name" value="Csp"/>
    <property type="match status" value="1"/>
</dbReference>
<name>A0ABX1CY97_9FLAO</name>
<dbReference type="InterPro" id="IPR005560">
    <property type="entry name" value="Csp_YhjQ"/>
</dbReference>
<dbReference type="PANTHER" id="PTHR37310:SF1">
    <property type="entry name" value="CYTOPLASMIC PROTEIN"/>
    <property type="match status" value="1"/>
</dbReference>
<comment type="caution">
    <text evidence="1">The sequence shown here is derived from an EMBL/GenBank/DDBJ whole genome shotgun (WGS) entry which is preliminary data.</text>
</comment>